<reference evidence="3" key="1">
    <citation type="submission" date="2022-11" db="UniProtKB">
        <authorList>
            <consortium name="WormBaseParasite"/>
        </authorList>
    </citation>
    <scope>IDENTIFICATION</scope>
</reference>
<evidence type="ECO:0000313" key="3">
    <source>
        <dbReference type="WBParaSite" id="PSU_v2.g14326.t1"/>
    </source>
</evidence>
<dbReference type="WBParaSite" id="PSU_v2.g14326.t1">
    <property type="protein sequence ID" value="PSU_v2.g14326.t1"/>
    <property type="gene ID" value="PSU_v2.g14326"/>
</dbReference>
<dbReference type="InterPro" id="IPR006150">
    <property type="entry name" value="Cys_repeat_1"/>
</dbReference>
<evidence type="ECO:0000259" key="1">
    <source>
        <dbReference type="Pfam" id="PF01683"/>
    </source>
</evidence>
<sequence>MYRQKIKGLLDLGERCSFNEQCSTRYAQCLGNQCQCISGTLRRHQQCVTVQQCPLGDAPLENGYPLICDRNTLKCPEGNYCLFAQFTDSRGFCCPTMKVNCPVGSPLSYGCASCPWETHHCFTYSIGTHQQSMCCPNDCPRAMPIRHGDKCYAIVGHLNHCSVDEQCLSVQNSVCLSITTNETTKICQCPINHILIDGICQKVSKLGGECEKDSDCFIGSNTVCRNGYCKCGEGFMPESIPLNWKNEKKTAFSIEHCIAEPTCPSIHGLITIEHYEDCSTKSGCSEGKFCHQWFEDPLKERNYSLCCPIPNVRDYEEICGKFGMKMLLTNELDIQQPQQNAQPFRCMLPTFHRGIESGATATAKFIFENSSTICPLDSACIFNPFGIQEGICCRYEQKRRIGPHRKSAAKATIEKSQIFFPSSSSSSSVSASTSSVSASLKESFSGKINGLFRFPFKKF</sequence>
<organism evidence="2 3">
    <name type="scientific">Panagrolaimus superbus</name>
    <dbReference type="NCBI Taxonomy" id="310955"/>
    <lineage>
        <taxon>Eukaryota</taxon>
        <taxon>Metazoa</taxon>
        <taxon>Ecdysozoa</taxon>
        <taxon>Nematoda</taxon>
        <taxon>Chromadorea</taxon>
        <taxon>Rhabditida</taxon>
        <taxon>Tylenchina</taxon>
        <taxon>Panagrolaimomorpha</taxon>
        <taxon>Panagrolaimoidea</taxon>
        <taxon>Panagrolaimidae</taxon>
        <taxon>Panagrolaimus</taxon>
    </lineage>
</organism>
<dbReference type="AlphaFoldDB" id="A0A914Y2C8"/>
<dbReference type="Proteomes" id="UP000887577">
    <property type="component" value="Unplaced"/>
</dbReference>
<keyword evidence="2" id="KW-1185">Reference proteome</keyword>
<accession>A0A914Y2C8</accession>
<name>A0A914Y2C8_9BILA</name>
<protein>
    <submittedName>
        <fullName evidence="3">EB domain-containing protein</fullName>
    </submittedName>
</protein>
<dbReference type="InterPro" id="IPR006149">
    <property type="entry name" value="EB_dom"/>
</dbReference>
<dbReference type="Pfam" id="PF01683">
    <property type="entry name" value="EB"/>
    <property type="match status" value="1"/>
</dbReference>
<evidence type="ECO:0000313" key="2">
    <source>
        <dbReference type="Proteomes" id="UP000887577"/>
    </source>
</evidence>
<feature type="domain" description="EB" evidence="1">
    <location>
        <begin position="189"/>
        <end position="238"/>
    </location>
</feature>
<proteinExistence type="predicted"/>
<dbReference type="SMART" id="SM00289">
    <property type="entry name" value="WR1"/>
    <property type="match status" value="3"/>
</dbReference>